<proteinExistence type="predicted"/>
<sequence length="286" mass="29584">MGLEEVAVEDAKGWGGATAVASGEAEAAAALERPVPLEEELATGEGGMALAVMETVAEKRADKVGGRRATAIAEKVAVAKEVETLAMARKGDRAAGASVAARGAAMGKAAAAKGEITEQVVALLAAVAEMSEDGVVGCRAAAVVTWERVELEAEAAGMVVSVVMGELWVVALVRASQATQDGLAMEVEQEEGAVAKRNNPNERTASLLAEHMASISVEWAILSSPPLSLSRIDSIAPRKLVVGLKVAKFDSEIEGGVVLLECWVAERVVHLGCPLLRAEETLVLLD</sequence>
<evidence type="ECO:0000313" key="2">
    <source>
        <dbReference type="Proteomes" id="UP001515480"/>
    </source>
</evidence>
<organism evidence="1 2">
    <name type="scientific">Prymnesium parvum</name>
    <name type="common">Toxic golden alga</name>
    <dbReference type="NCBI Taxonomy" id="97485"/>
    <lineage>
        <taxon>Eukaryota</taxon>
        <taxon>Haptista</taxon>
        <taxon>Haptophyta</taxon>
        <taxon>Prymnesiophyceae</taxon>
        <taxon>Prymnesiales</taxon>
        <taxon>Prymnesiaceae</taxon>
        <taxon>Prymnesium</taxon>
    </lineage>
</organism>
<gene>
    <name evidence="1" type="ORF">AB1Y20_004251</name>
</gene>
<reference evidence="1 2" key="1">
    <citation type="journal article" date="2024" name="Science">
        <title>Giant polyketide synthase enzymes in the biosynthesis of giant marine polyether toxins.</title>
        <authorList>
            <person name="Fallon T.R."/>
            <person name="Shende V.V."/>
            <person name="Wierzbicki I.H."/>
            <person name="Pendleton A.L."/>
            <person name="Watervoot N.F."/>
            <person name="Auber R.P."/>
            <person name="Gonzalez D.J."/>
            <person name="Wisecaver J.H."/>
            <person name="Moore B.S."/>
        </authorList>
    </citation>
    <scope>NUCLEOTIDE SEQUENCE [LARGE SCALE GENOMIC DNA]</scope>
    <source>
        <strain evidence="1 2">12B1</strain>
    </source>
</reference>
<dbReference type="Proteomes" id="UP001515480">
    <property type="component" value="Unassembled WGS sequence"/>
</dbReference>
<dbReference type="EMBL" id="JBGBPQ010000012">
    <property type="protein sequence ID" value="KAL1515190.1"/>
    <property type="molecule type" value="Genomic_DNA"/>
</dbReference>
<evidence type="ECO:0000313" key="1">
    <source>
        <dbReference type="EMBL" id="KAL1515190.1"/>
    </source>
</evidence>
<comment type="caution">
    <text evidence="1">The sequence shown here is derived from an EMBL/GenBank/DDBJ whole genome shotgun (WGS) entry which is preliminary data.</text>
</comment>
<keyword evidence="2" id="KW-1185">Reference proteome</keyword>
<accession>A0AB34J9R4</accession>
<name>A0AB34J9R4_PRYPA</name>
<protein>
    <submittedName>
        <fullName evidence="1">Uncharacterized protein</fullName>
    </submittedName>
</protein>
<dbReference type="AlphaFoldDB" id="A0AB34J9R4"/>